<dbReference type="Pfam" id="PF00890">
    <property type="entry name" value="FAD_binding_2"/>
    <property type="match status" value="1"/>
</dbReference>
<dbReference type="InterPro" id="IPR027477">
    <property type="entry name" value="Succ_DH/fumarate_Rdtase_cat_sf"/>
</dbReference>
<dbReference type="SUPFAM" id="SSF51905">
    <property type="entry name" value="FAD/NAD(P)-binding domain"/>
    <property type="match status" value="1"/>
</dbReference>
<gene>
    <name evidence="8" type="ORF">K493DRAFT_255551</name>
</gene>
<evidence type="ECO:0000256" key="6">
    <source>
        <dbReference type="RuleBase" id="RU366062"/>
    </source>
</evidence>
<dbReference type="PANTHER" id="PTHR43400:SF7">
    <property type="entry name" value="FAD-DEPENDENT OXIDOREDUCTASE 2 FAD BINDING DOMAIN-CONTAINING PROTEIN"/>
    <property type="match status" value="1"/>
</dbReference>
<evidence type="ECO:0000256" key="2">
    <source>
        <dbReference type="ARBA" id="ARBA00022630"/>
    </source>
</evidence>
<dbReference type="OrthoDB" id="10252157at2759"/>
<dbReference type="Gene3D" id="3.90.700.10">
    <property type="entry name" value="Succinate dehydrogenase/fumarate reductase flavoprotein, catalytic domain"/>
    <property type="match status" value="1"/>
</dbReference>
<dbReference type="Gene3D" id="3.50.50.60">
    <property type="entry name" value="FAD/NAD(P)-binding domain"/>
    <property type="match status" value="1"/>
</dbReference>
<name>A0A1Y1YVC1_9FUNG</name>
<evidence type="ECO:0000313" key="9">
    <source>
        <dbReference type="Proteomes" id="UP000193498"/>
    </source>
</evidence>
<dbReference type="GO" id="GO:0016156">
    <property type="term" value="F:fumarate reductase (NADH) activity"/>
    <property type="evidence" value="ECO:0007669"/>
    <property type="project" value="UniProtKB-EC"/>
</dbReference>
<evidence type="ECO:0000256" key="4">
    <source>
        <dbReference type="ARBA" id="ARBA00023002"/>
    </source>
</evidence>
<dbReference type="InterPro" id="IPR036188">
    <property type="entry name" value="FAD/NAD-bd_sf"/>
</dbReference>
<dbReference type="SUPFAM" id="SSF56425">
    <property type="entry name" value="Succinate dehydrogenase/fumarate reductase flavoprotein, catalytic domain"/>
    <property type="match status" value="1"/>
</dbReference>
<accession>A0A1Y1YVC1</accession>
<evidence type="ECO:0000256" key="5">
    <source>
        <dbReference type="ARBA" id="ARBA00050832"/>
    </source>
</evidence>
<dbReference type="EMBL" id="MCFE01000068">
    <property type="protein sequence ID" value="ORY01525.1"/>
    <property type="molecule type" value="Genomic_DNA"/>
</dbReference>
<keyword evidence="3 6" id="KW-0274">FAD</keyword>
<dbReference type="AlphaFoldDB" id="A0A1Y1YVC1"/>
<feature type="domain" description="FAD-dependent oxidoreductase 2 FAD-binding" evidence="7">
    <location>
        <begin position="31"/>
        <end position="513"/>
    </location>
</feature>
<comment type="catalytic activity">
    <reaction evidence="5 6">
        <text>succinate + NAD(+) = fumarate + NADH + H(+)</text>
        <dbReference type="Rhea" id="RHEA:18281"/>
        <dbReference type="ChEBI" id="CHEBI:15378"/>
        <dbReference type="ChEBI" id="CHEBI:29806"/>
        <dbReference type="ChEBI" id="CHEBI:30031"/>
        <dbReference type="ChEBI" id="CHEBI:57540"/>
        <dbReference type="ChEBI" id="CHEBI:57945"/>
        <dbReference type="EC" id="1.3.1.6"/>
    </reaction>
</comment>
<dbReference type="FunFam" id="3.90.700.10:FF:000007">
    <property type="entry name" value="NADH-dependent fumarate reductase"/>
    <property type="match status" value="1"/>
</dbReference>
<comment type="cofactor">
    <cofactor evidence="6">
        <name>FAD</name>
        <dbReference type="ChEBI" id="CHEBI:57692"/>
    </cofactor>
    <text evidence="6">Binds 1 FAD per monomer.</text>
</comment>
<evidence type="ECO:0000313" key="8">
    <source>
        <dbReference type="EMBL" id="ORY01525.1"/>
    </source>
</evidence>
<evidence type="ECO:0000256" key="3">
    <source>
        <dbReference type="ARBA" id="ARBA00022827"/>
    </source>
</evidence>
<dbReference type="InterPro" id="IPR010960">
    <property type="entry name" value="Flavocytochrome_c"/>
</dbReference>
<dbReference type="GO" id="GO:0010181">
    <property type="term" value="F:FMN binding"/>
    <property type="evidence" value="ECO:0007669"/>
    <property type="project" value="InterPro"/>
</dbReference>
<keyword evidence="9" id="KW-1185">Reference proteome</keyword>
<sequence>MLHWLVLSIIVVALAYYYVTLISLDQHTPSVIIVGGGLAGLSAALEAYNLGAKVTLIEKEANLGGNSAKATSGINGVPTRVQALQGVEDTVEKFARDTEISGGTLSDMELVQVLTSRSNEAVEWIQQFTQGMNLSALSQCGGHSEPRTHRFASKEPGKPALPVGFGIIKMLSTHLRGQIKSEDTEEPRIRILTSTTAYQLITSNKGMKMKVAGVSVVKDLDGRKEYEELLADGVILTTGGYGASALIEDASKSLIKEYAPHVVGLPTTNGAWAQGDGVRLARDPKVDAELIHMDQVQVHPTGFVDLSDPANPTKFLAPEALRGYGGVLINGRGDRFVNELGPRDYVTQHIFEFCSPEKNGLVHPKHLENPLPLKAACYMILPDSAVESYDRGTVGFYMGRGLIHKAANLSELSDELNLSVEHLTKTLQDYDDSLHGKLTDPYGKTVFPGSFIDGGPYYYAVITPSIHYTMGGVKINSNTQVLRSDGQPIPGLFAAGEVTGGVHGKNRLAGNSLLECVVYGRISGASALRPEFH</sequence>
<comment type="caution">
    <text evidence="8">The sequence shown here is derived from an EMBL/GenBank/DDBJ whole genome shotgun (WGS) entry which is preliminary data.</text>
</comment>
<dbReference type="STRING" id="1314790.A0A1Y1YVC1"/>
<dbReference type="InParanoid" id="A0A1Y1YVC1"/>
<proteinExistence type="inferred from homology"/>
<dbReference type="NCBIfam" id="TIGR01813">
    <property type="entry name" value="flavo_cyto_c"/>
    <property type="match status" value="1"/>
</dbReference>
<keyword evidence="4 6" id="KW-0560">Oxidoreductase</keyword>
<dbReference type="InterPro" id="IPR050315">
    <property type="entry name" value="FAD-oxidoreductase_2"/>
</dbReference>
<comment type="similarity">
    <text evidence="1 6">Belongs to the FAD-dependent oxidoreductase 2 family. FRD/SDH subfamily.</text>
</comment>
<dbReference type="EC" id="1.3.1.6" evidence="6"/>
<reference evidence="8 9" key="1">
    <citation type="submission" date="2016-07" db="EMBL/GenBank/DDBJ databases">
        <title>Pervasive Adenine N6-methylation of Active Genes in Fungi.</title>
        <authorList>
            <consortium name="DOE Joint Genome Institute"/>
            <person name="Mondo S.J."/>
            <person name="Dannebaum R.O."/>
            <person name="Kuo R.C."/>
            <person name="Labutti K."/>
            <person name="Haridas S."/>
            <person name="Kuo A."/>
            <person name="Salamov A."/>
            <person name="Ahrendt S.R."/>
            <person name="Lipzen A."/>
            <person name="Sullivan W."/>
            <person name="Andreopoulos W.B."/>
            <person name="Clum A."/>
            <person name="Lindquist E."/>
            <person name="Daum C."/>
            <person name="Ramamoorthy G.K."/>
            <person name="Gryganskyi A."/>
            <person name="Culley D."/>
            <person name="Magnuson J.K."/>
            <person name="James T.Y."/>
            <person name="O'Malley M.A."/>
            <person name="Stajich J.E."/>
            <person name="Spatafora J.W."/>
            <person name="Visel A."/>
            <person name="Grigoriev I.V."/>
        </authorList>
    </citation>
    <scope>NUCLEOTIDE SEQUENCE [LARGE SCALE GENOMIC DNA]</scope>
    <source>
        <strain evidence="8 9">CBS 931.73</strain>
    </source>
</reference>
<evidence type="ECO:0000256" key="1">
    <source>
        <dbReference type="ARBA" id="ARBA00008040"/>
    </source>
</evidence>
<dbReference type="Proteomes" id="UP000193498">
    <property type="component" value="Unassembled WGS sequence"/>
</dbReference>
<organism evidence="8 9">
    <name type="scientific">Basidiobolus meristosporus CBS 931.73</name>
    <dbReference type="NCBI Taxonomy" id="1314790"/>
    <lineage>
        <taxon>Eukaryota</taxon>
        <taxon>Fungi</taxon>
        <taxon>Fungi incertae sedis</taxon>
        <taxon>Zoopagomycota</taxon>
        <taxon>Entomophthoromycotina</taxon>
        <taxon>Basidiobolomycetes</taxon>
        <taxon>Basidiobolales</taxon>
        <taxon>Basidiobolaceae</taxon>
        <taxon>Basidiobolus</taxon>
    </lineage>
</organism>
<protein>
    <recommendedName>
        <fullName evidence="6">Fumarate reductase</fullName>
        <ecNumber evidence="6">1.3.1.6</ecNumber>
    </recommendedName>
</protein>
<evidence type="ECO:0000259" key="7">
    <source>
        <dbReference type="Pfam" id="PF00890"/>
    </source>
</evidence>
<comment type="function">
    <text evidence="6">Irreversibly catalyzes the reduction of fumarate to succinate.</text>
</comment>
<dbReference type="InterPro" id="IPR003953">
    <property type="entry name" value="FAD-dep_OxRdtase_2_FAD-bd"/>
</dbReference>
<dbReference type="PANTHER" id="PTHR43400">
    <property type="entry name" value="FUMARATE REDUCTASE"/>
    <property type="match status" value="1"/>
</dbReference>
<keyword evidence="2 6" id="KW-0285">Flavoprotein</keyword>